<feature type="chain" id="PRO_5044780332" description="Immunoglobulin subtype domain-containing protein" evidence="3">
    <location>
        <begin position="22"/>
        <end position="256"/>
    </location>
</feature>
<dbReference type="AlphaFoldDB" id="A0ABD0L8U1"/>
<feature type="region of interest" description="Disordered" evidence="1">
    <location>
        <begin position="137"/>
        <end position="171"/>
    </location>
</feature>
<dbReference type="Proteomes" id="UP001519460">
    <property type="component" value="Unassembled WGS sequence"/>
</dbReference>
<keyword evidence="2" id="KW-1133">Transmembrane helix</keyword>
<feature type="compositionally biased region" description="Polar residues" evidence="1">
    <location>
        <begin position="138"/>
        <end position="148"/>
    </location>
</feature>
<feature type="compositionally biased region" description="Low complexity" evidence="1">
    <location>
        <begin position="156"/>
        <end position="171"/>
    </location>
</feature>
<evidence type="ECO:0000313" key="4">
    <source>
        <dbReference type="EMBL" id="KAK7495720.1"/>
    </source>
</evidence>
<feature type="transmembrane region" description="Helical" evidence="2">
    <location>
        <begin position="189"/>
        <end position="211"/>
    </location>
</feature>
<keyword evidence="3" id="KW-0732">Signal</keyword>
<feature type="signal peptide" evidence="3">
    <location>
        <begin position="1"/>
        <end position="21"/>
    </location>
</feature>
<evidence type="ECO:0000256" key="2">
    <source>
        <dbReference type="SAM" id="Phobius"/>
    </source>
</evidence>
<sequence>MELVVKVVFVICFLVSRELNATRFPDCTTKGTLQVDLTSSGVVIVCDQISNQHTVSWTVETEPSRSVTLGSCKPDGQCTSVDDNYPLSRSVKSTNESVSELGITQLSDSIDGYVFMCSTFEDGASAQCQLDVVGSGDTRPTTANITPPASSPGADPTSPTTEPTSAEGTTTEYVASTTQPFSLSSTVSAVIGVCAALVVVVFGIIVILCLIRRHRRSGIKVRSCMSAARSNSWDTYNRPERTEDVQEHTYNAYEQP</sequence>
<keyword evidence="2" id="KW-0472">Membrane</keyword>
<evidence type="ECO:0000256" key="3">
    <source>
        <dbReference type="SAM" id="SignalP"/>
    </source>
</evidence>
<gene>
    <name evidence="4" type="ORF">BaRGS_00012940</name>
</gene>
<name>A0ABD0L8U1_9CAEN</name>
<reference evidence="4 5" key="1">
    <citation type="journal article" date="2023" name="Sci. Data">
        <title>Genome assembly of the Korean intertidal mud-creeper Batillaria attramentaria.</title>
        <authorList>
            <person name="Patra A.K."/>
            <person name="Ho P.T."/>
            <person name="Jun S."/>
            <person name="Lee S.J."/>
            <person name="Kim Y."/>
            <person name="Won Y.J."/>
        </authorList>
    </citation>
    <scope>NUCLEOTIDE SEQUENCE [LARGE SCALE GENOMIC DNA]</scope>
    <source>
        <strain evidence="4">Wonlab-2016</strain>
    </source>
</reference>
<comment type="caution">
    <text evidence="4">The sequence shown here is derived from an EMBL/GenBank/DDBJ whole genome shotgun (WGS) entry which is preliminary data.</text>
</comment>
<proteinExistence type="predicted"/>
<dbReference type="EMBL" id="JACVVK020000072">
    <property type="protein sequence ID" value="KAK7495720.1"/>
    <property type="molecule type" value="Genomic_DNA"/>
</dbReference>
<organism evidence="4 5">
    <name type="scientific">Batillaria attramentaria</name>
    <dbReference type="NCBI Taxonomy" id="370345"/>
    <lineage>
        <taxon>Eukaryota</taxon>
        <taxon>Metazoa</taxon>
        <taxon>Spiralia</taxon>
        <taxon>Lophotrochozoa</taxon>
        <taxon>Mollusca</taxon>
        <taxon>Gastropoda</taxon>
        <taxon>Caenogastropoda</taxon>
        <taxon>Sorbeoconcha</taxon>
        <taxon>Cerithioidea</taxon>
        <taxon>Batillariidae</taxon>
        <taxon>Batillaria</taxon>
    </lineage>
</organism>
<keyword evidence="5" id="KW-1185">Reference proteome</keyword>
<evidence type="ECO:0008006" key="6">
    <source>
        <dbReference type="Google" id="ProtNLM"/>
    </source>
</evidence>
<accession>A0ABD0L8U1</accession>
<evidence type="ECO:0000256" key="1">
    <source>
        <dbReference type="SAM" id="MobiDB-lite"/>
    </source>
</evidence>
<keyword evidence="2" id="KW-0812">Transmembrane</keyword>
<protein>
    <recommendedName>
        <fullName evidence="6">Immunoglobulin subtype domain-containing protein</fullName>
    </recommendedName>
</protein>
<evidence type="ECO:0000313" key="5">
    <source>
        <dbReference type="Proteomes" id="UP001519460"/>
    </source>
</evidence>